<evidence type="ECO:0008006" key="4">
    <source>
        <dbReference type="Google" id="ProtNLM"/>
    </source>
</evidence>
<protein>
    <recommendedName>
        <fullName evidence="4">LysM domain-containing protein</fullName>
    </recommendedName>
</protein>
<keyword evidence="1" id="KW-0732">Signal</keyword>
<proteinExistence type="predicted"/>
<dbReference type="EMBL" id="PGTN01000006">
    <property type="protein sequence ID" value="PJF48807.1"/>
    <property type="molecule type" value="Genomic_DNA"/>
</dbReference>
<accession>A0A2M8QG77</accession>
<sequence>MGAVALIASAGLAFASPAAALVPAASLRAGAQHWGGGLGRSGAELAAIAQALNMTEAELRTELQAGKSVADVASAKGVALETIVNAVIAERTTALNEAVAAGRLTQAQADAILANLKIVLPAHLQVRPVVGLKGHGVGLGKWGRAHGRKGGLGNHAGALLGPAATSLNMTVAELAAELQSGKSIADVAAAKGVALDTVINAIVAEQTTRLNAAVAAGRITQEQADAAIANLKENLPELLALKGGAFGFGFGRWPGKWLRPGVTPQPTNTDTTL</sequence>
<evidence type="ECO:0000313" key="2">
    <source>
        <dbReference type="EMBL" id="PJF48807.1"/>
    </source>
</evidence>
<evidence type="ECO:0000313" key="3">
    <source>
        <dbReference type="Proteomes" id="UP000230790"/>
    </source>
</evidence>
<comment type="caution">
    <text evidence="2">The sequence shown here is derived from an EMBL/GenBank/DDBJ whole genome shotgun (WGS) entry which is preliminary data.</text>
</comment>
<feature type="signal peptide" evidence="1">
    <location>
        <begin position="1"/>
        <end position="20"/>
    </location>
</feature>
<dbReference type="AlphaFoldDB" id="A0A2M8QG77"/>
<reference evidence="2 3" key="1">
    <citation type="submission" date="2017-11" db="EMBL/GenBank/DDBJ databases">
        <title>Evolution of Phototrophy in the Chloroflexi Phylum Driven by Horizontal Gene Transfer.</title>
        <authorList>
            <person name="Ward L.M."/>
            <person name="Hemp J."/>
            <person name="Shih P.M."/>
            <person name="Mcglynn S.E."/>
            <person name="Fischer W."/>
        </authorList>
    </citation>
    <scope>NUCLEOTIDE SEQUENCE [LARGE SCALE GENOMIC DNA]</scope>
    <source>
        <strain evidence="2">JP3_7</strain>
    </source>
</reference>
<name>A0A2M8QG77_9CHLR</name>
<gene>
    <name evidence="2" type="ORF">CUN48_01805</name>
</gene>
<feature type="chain" id="PRO_5014863756" description="LysM domain-containing protein" evidence="1">
    <location>
        <begin position="21"/>
        <end position="273"/>
    </location>
</feature>
<evidence type="ECO:0000256" key="1">
    <source>
        <dbReference type="SAM" id="SignalP"/>
    </source>
</evidence>
<organism evidence="2 3">
    <name type="scientific">Candidatus Thermofonsia Clade 3 bacterium</name>
    <dbReference type="NCBI Taxonomy" id="2364212"/>
    <lineage>
        <taxon>Bacteria</taxon>
        <taxon>Bacillati</taxon>
        <taxon>Chloroflexota</taxon>
        <taxon>Candidatus Thermofontia</taxon>
        <taxon>Candidatus Thermofonsia Clade 3</taxon>
    </lineage>
</organism>
<dbReference type="Proteomes" id="UP000230790">
    <property type="component" value="Unassembled WGS sequence"/>
</dbReference>